<dbReference type="Proteomes" id="UP000281406">
    <property type="component" value="Unassembled WGS sequence"/>
</dbReference>
<keyword evidence="5" id="KW-1185">Reference proteome</keyword>
<dbReference type="PROSITE" id="PS50082">
    <property type="entry name" value="WD_REPEATS_2"/>
    <property type="match status" value="5"/>
</dbReference>
<dbReference type="SUPFAM" id="SSF50978">
    <property type="entry name" value="WD40 repeat-like"/>
    <property type="match status" value="2"/>
</dbReference>
<evidence type="ECO:0000256" key="3">
    <source>
        <dbReference type="PROSITE-ProRule" id="PRU00221"/>
    </source>
</evidence>
<evidence type="ECO:0000256" key="1">
    <source>
        <dbReference type="ARBA" id="ARBA00022574"/>
    </source>
</evidence>
<protein>
    <submittedName>
        <fullName evidence="4">WD repeat-containing protein 49</fullName>
    </submittedName>
</protein>
<dbReference type="PANTHER" id="PTHR44324">
    <property type="entry name" value="WD40 REPEAT DOMAIN 95"/>
    <property type="match status" value="1"/>
</dbReference>
<dbReference type="Pfam" id="PF00400">
    <property type="entry name" value="WD40"/>
    <property type="match status" value="6"/>
</dbReference>
<comment type="caution">
    <text evidence="4">The sequence shown here is derived from an EMBL/GenBank/DDBJ whole genome shotgun (WGS) entry which is preliminary data.</text>
</comment>
<dbReference type="EMBL" id="RJVU01059775">
    <property type="protein sequence ID" value="ROJ66308.1"/>
    <property type="molecule type" value="Genomic_DNA"/>
</dbReference>
<proteinExistence type="predicted"/>
<name>A0A3N0XVP3_ANAGA</name>
<evidence type="ECO:0000313" key="5">
    <source>
        <dbReference type="Proteomes" id="UP000281406"/>
    </source>
</evidence>
<feature type="repeat" description="WD" evidence="3">
    <location>
        <begin position="781"/>
        <end position="806"/>
    </location>
</feature>
<dbReference type="PANTHER" id="PTHR44324:SF4">
    <property type="entry name" value="WD40 REPEAT DOMAIN 95"/>
    <property type="match status" value="1"/>
</dbReference>
<dbReference type="PROSITE" id="PS50294">
    <property type="entry name" value="WD_REPEATS_REGION"/>
    <property type="match status" value="2"/>
</dbReference>
<sequence>MAPSPSPATHSILRKPAILYYRTRPHTSRSERKIPKMTSTFPRDRPKTSGKIYRNSHALDDPVSATAYSEDFCWKPVSKTACIRSATASGNRRNNPHPRQEFMVWRHSADQIKHFDGRSSLQLPLSEKEIQKALNAQYRSTYRTDFLGLPQGIMKNHAIFAPLNHSHAVNYYTQTEMRHNYRPPKSKPELLGNNSRYGCNRLHGIAAKGIEMSRVSTHNLSPEHTKPSWASSAFFRPIRHVESVSEPVGPSDHSDWLFSYCHLLVRKGISSYAGAEGTCYLAVGCRVLVWCVRATLDPDAADVSQPRSLLSLPLVRRRRLVPTVIHSHINNQENSKLQTTYKKHFGSEHTDISSVLKSISPQTFQQICTKLSDKGKKDVKTLRITYSQGCNLRLRCAVSLSSLQNKQAVSKENKSQAEKTRYCQISPVMPLGRKMRASSAGAQLETHNKPSISTDFGPVYGAAGLNQNQGTQTDGVLHSTGSILDPTERSQQLPAWLERELLRQEPRRHSLALGDDVKLSTRKRYRADPADTLTELKIENMISIDDLKKIKLAYDEFAKAGIHKLDYSEFKSVVKNCPGLKGVHEFCTYIYLEYEAKKETVRRSKMAAFVLPANVKFLKRGKPVVRIHLPSNGTVVTLREDGVVNFWTPKLYLKSKKNVFPERDVIRKPKWATDFVPMPEYNKLIIGTGSREIQFYELSSLEPCCQLSALETVPLNLDYWSTGPDECIIVYGDTQVRCIHPSTYMQEQMREMTEVSEKGKSTKVTQRATSKQTIFSVPKGVMTFDFCEKQNLLVTGGMDRLLRMWNPYVPKRPTGILKGHNAPVSYLCISSEEGHIYSVSTDKIAKIWHIKDETCLFTADPEASNIQGELSACLYSSAVKGLYIAADSLALLSLQTKPQPKGNQILSHEEPVLCCGYSDEFKQVVSCSEGSVVKVWDVETGAQMFEFGGAHGESAITCMVFDSSGRRLVTGGRDGCLKMWNFNNGQCVKILKRDGKCAEICDCLYLKLHRNEFVISVGWDRRIDIYLASKEETQKIQGPKPYWQDDVRNGHIEDILCIAQCTPHHLATGSYDGEIIIWNVVSERILCRFKTPQPTPQQSSSYPDSEGYVNFWSVLNGGKFITSFQAHQQAIVKLALMQDDSMLFTADHFGFIYVYNVKQYALEPEQKPPEKVNFWRAHISSITSLKLIDKDQFLLTSSMDFSVRLWSIHGEFIGTFGQYEKWSIDTPSSWKHPTVPSEILIDPLSMPSQPLLHRETNLSDVLHSEEAKNKKSESDVLIDESDPSSILKDLKDGPSNSWWLSEPGKRECHTKFKRNRTSDRMSLKDYHTFEDSDLIFTLPTIKRPDLSKFQSNHADD</sequence>
<keyword evidence="2" id="KW-0677">Repeat</keyword>
<dbReference type="InterPro" id="IPR001680">
    <property type="entry name" value="WD40_rpt"/>
</dbReference>
<dbReference type="Gene3D" id="2.130.10.10">
    <property type="entry name" value="YVTN repeat-like/Quinoprotein amine dehydrogenase"/>
    <property type="match status" value="4"/>
</dbReference>
<dbReference type="InterPro" id="IPR051242">
    <property type="entry name" value="WD-EF-hand_domain"/>
</dbReference>
<keyword evidence="1 3" id="KW-0853">WD repeat</keyword>
<feature type="repeat" description="WD" evidence="3">
    <location>
        <begin position="1175"/>
        <end position="1208"/>
    </location>
</feature>
<accession>A0A3N0XVP3</accession>
<reference evidence="4 5" key="1">
    <citation type="submission" date="2018-10" db="EMBL/GenBank/DDBJ databases">
        <title>Genome assembly for a Yunnan-Guizhou Plateau 3E fish, Anabarilius grahami (Regan), and its evolutionary and genetic applications.</title>
        <authorList>
            <person name="Jiang W."/>
        </authorList>
    </citation>
    <scope>NUCLEOTIDE SEQUENCE [LARGE SCALE GENOMIC DNA]</scope>
    <source>
        <strain evidence="4">AG-KIZ</strain>
        <tissue evidence="4">Muscle</tissue>
    </source>
</reference>
<dbReference type="OrthoDB" id="5980302at2759"/>
<dbReference type="InterPro" id="IPR015943">
    <property type="entry name" value="WD40/YVTN_repeat-like_dom_sf"/>
</dbReference>
<organism evidence="4 5">
    <name type="scientific">Anabarilius grahami</name>
    <name type="common">Kanglang fish</name>
    <name type="synonym">Barilius grahami</name>
    <dbReference type="NCBI Taxonomy" id="495550"/>
    <lineage>
        <taxon>Eukaryota</taxon>
        <taxon>Metazoa</taxon>
        <taxon>Chordata</taxon>
        <taxon>Craniata</taxon>
        <taxon>Vertebrata</taxon>
        <taxon>Euteleostomi</taxon>
        <taxon>Actinopterygii</taxon>
        <taxon>Neopterygii</taxon>
        <taxon>Teleostei</taxon>
        <taxon>Ostariophysi</taxon>
        <taxon>Cypriniformes</taxon>
        <taxon>Xenocyprididae</taxon>
        <taxon>Xenocypridinae</taxon>
        <taxon>Xenocypridinae incertae sedis</taxon>
        <taxon>Anabarilius</taxon>
    </lineage>
</organism>
<dbReference type="InterPro" id="IPR019775">
    <property type="entry name" value="WD40_repeat_CS"/>
</dbReference>
<evidence type="ECO:0000256" key="2">
    <source>
        <dbReference type="ARBA" id="ARBA00022737"/>
    </source>
</evidence>
<feature type="repeat" description="WD" evidence="3">
    <location>
        <begin position="905"/>
        <end position="946"/>
    </location>
</feature>
<feature type="repeat" description="WD" evidence="3">
    <location>
        <begin position="817"/>
        <end position="858"/>
    </location>
</feature>
<feature type="repeat" description="WD" evidence="3">
    <location>
        <begin position="953"/>
        <end position="990"/>
    </location>
</feature>
<dbReference type="PROSITE" id="PS00678">
    <property type="entry name" value="WD_REPEATS_1"/>
    <property type="match status" value="2"/>
</dbReference>
<dbReference type="SMART" id="SM00320">
    <property type="entry name" value="WD40"/>
    <property type="match status" value="8"/>
</dbReference>
<gene>
    <name evidence="4" type="ORF">DPX16_16571</name>
</gene>
<dbReference type="InterPro" id="IPR036322">
    <property type="entry name" value="WD40_repeat_dom_sf"/>
</dbReference>
<evidence type="ECO:0000313" key="4">
    <source>
        <dbReference type="EMBL" id="ROJ66308.1"/>
    </source>
</evidence>